<comment type="caution">
    <text evidence="2">The sequence shown here is derived from an EMBL/GenBank/DDBJ whole genome shotgun (WGS) entry which is preliminary data.</text>
</comment>
<reference evidence="2 3" key="1">
    <citation type="submission" date="2019-03" db="EMBL/GenBank/DDBJ databases">
        <title>Genomic Encyclopedia of Type Strains, Phase III (KMG-III): the genomes of soil and plant-associated and newly described type strains.</title>
        <authorList>
            <person name="Whitman W."/>
        </authorList>
    </citation>
    <scope>NUCLEOTIDE SEQUENCE [LARGE SCALE GENOMIC DNA]</scope>
    <source>
        <strain evidence="2 3">VKM Ac-2573</strain>
    </source>
</reference>
<name>A0A4R8CNY6_9ACTN</name>
<dbReference type="OrthoDB" id="3827740at2"/>
<proteinExistence type="predicted"/>
<accession>A0A4R8CNY6</accession>
<sequence length="241" mass="26266">MHQSNDDVPLGRTGALRGFGDLYDLYTSELDESGQDRLLAALEKLHEIRGYLDRWEPALITAARERGLTWAQIAPALGLASRQAAERRYLRLNPHAVDAPGSTRELRVEATRNQRSADRAVADWARGHAAELRQLAGQLTALDSTATGRSARSNRSKARSSAVSSSRTANQSGLDRLRAALAGDDVADLVGPLTSLDDAVHARLRANRPELADQVVALERTTAQIRDDDLTRRNTPGETTT</sequence>
<feature type="region of interest" description="Disordered" evidence="1">
    <location>
        <begin position="145"/>
        <end position="171"/>
    </location>
</feature>
<keyword evidence="3" id="KW-1185">Reference proteome</keyword>
<dbReference type="Proteomes" id="UP000295146">
    <property type="component" value="Unassembled WGS sequence"/>
</dbReference>
<protein>
    <submittedName>
        <fullName evidence="2">Uncharacterized protein</fullName>
    </submittedName>
</protein>
<dbReference type="RefSeq" id="WP_134103058.1">
    <property type="nucleotide sequence ID" value="NZ_SODP01000001.1"/>
</dbReference>
<gene>
    <name evidence="2" type="ORF">EV653_3008</name>
</gene>
<organism evidence="2 3">
    <name type="scientific">Kribbella pratensis</name>
    <dbReference type="NCBI Taxonomy" id="2512112"/>
    <lineage>
        <taxon>Bacteria</taxon>
        <taxon>Bacillati</taxon>
        <taxon>Actinomycetota</taxon>
        <taxon>Actinomycetes</taxon>
        <taxon>Propionibacteriales</taxon>
        <taxon>Kribbellaceae</taxon>
        <taxon>Kribbella</taxon>
    </lineage>
</organism>
<dbReference type="AlphaFoldDB" id="A0A4R8CNY6"/>
<evidence type="ECO:0000256" key="1">
    <source>
        <dbReference type="SAM" id="MobiDB-lite"/>
    </source>
</evidence>
<feature type="compositionally biased region" description="Low complexity" evidence="1">
    <location>
        <begin position="159"/>
        <end position="169"/>
    </location>
</feature>
<evidence type="ECO:0000313" key="2">
    <source>
        <dbReference type="EMBL" id="TDW77832.1"/>
    </source>
</evidence>
<evidence type="ECO:0000313" key="3">
    <source>
        <dbReference type="Proteomes" id="UP000295146"/>
    </source>
</evidence>
<dbReference type="EMBL" id="SODP01000001">
    <property type="protein sequence ID" value="TDW77832.1"/>
    <property type="molecule type" value="Genomic_DNA"/>
</dbReference>